<keyword evidence="21" id="KW-0548">Nucleotidyltransferase</keyword>
<evidence type="ECO:0000256" key="17">
    <source>
        <dbReference type="ARBA" id="ARBA00030571"/>
    </source>
</evidence>
<evidence type="ECO:0000256" key="1">
    <source>
        <dbReference type="ARBA" id="ARBA00000312"/>
    </source>
</evidence>
<evidence type="ECO:0000256" key="2">
    <source>
        <dbReference type="ARBA" id="ARBA00000711"/>
    </source>
</evidence>
<evidence type="ECO:0000256" key="18">
    <source>
        <dbReference type="PIRSR" id="PIRSR006135-1"/>
    </source>
</evidence>
<feature type="binding site" evidence="19">
    <location>
        <position position="64"/>
    </location>
    <ligand>
        <name>GTP</name>
        <dbReference type="ChEBI" id="CHEBI:37565"/>
    </ligand>
</feature>
<dbReference type="GeneID" id="303561591"/>
<dbReference type="Pfam" id="PF02283">
    <property type="entry name" value="CobU"/>
    <property type="match status" value="1"/>
</dbReference>
<dbReference type="SUPFAM" id="SSF52540">
    <property type="entry name" value="P-loop containing nucleoside triphosphate hydrolases"/>
    <property type="match status" value="1"/>
</dbReference>
<keyword evidence="13 20" id="KW-0418">Kinase</keyword>
<evidence type="ECO:0000256" key="15">
    <source>
        <dbReference type="ARBA" id="ARBA00023134"/>
    </source>
</evidence>
<gene>
    <name evidence="20" type="ORF">CP523_12940</name>
    <name evidence="21" type="ORF">NH397_05315</name>
</gene>
<evidence type="ECO:0000313" key="21">
    <source>
        <dbReference type="EMBL" id="USS01850.1"/>
    </source>
</evidence>
<evidence type="ECO:0000256" key="3">
    <source>
        <dbReference type="ARBA" id="ARBA00001522"/>
    </source>
</evidence>
<dbReference type="GO" id="GO:0009236">
    <property type="term" value="P:cobalamin biosynthetic process"/>
    <property type="evidence" value="ECO:0007669"/>
    <property type="project" value="UniProtKB-KW"/>
</dbReference>
<evidence type="ECO:0000313" key="23">
    <source>
        <dbReference type="Proteomes" id="UP001055437"/>
    </source>
</evidence>
<keyword evidence="23" id="KW-1185">Reference proteome</keyword>
<reference evidence="21" key="2">
    <citation type="submission" date="2022-06" db="EMBL/GenBank/DDBJ databases">
        <authorList>
            <person name="Holder M.E."/>
            <person name="Ajami N.J."/>
            <person name="Petrosino J.F."/>
        </authorList>
    </citation>
    <scope>NUCLEOTIDE SEQUENCE</scope>
    <source>
        <strain evidence="21">RMA 8861</strain>
    </source>
</reference>
<comment type="catalytic activity">
    <reaction evidence="2">
        <text>adenosylcob(III)inamide phosphate + GTP + H(+) = adenosylcob(III)inamide-GDP + diphosphate</text>
        <dbReference type="Rhea" id="RHEA:22712"/>
        <dbReference type="ChEBI" id="CHEBI:15378"/>
        <dbReference type="ChEBI" id="CHEBI:33019"/>
        <dbReference type="ChEBI" id="CHEBI:37565"/>
        <dbReference type="ChEBI" id="CHEBI:58502"/>
        <dbReference type="ChEBI" id="CHEBI:60487"/>
        <dbReference type="EC" id="2.7.7.62"/>
    </reaction>
</comment>
<dbReference type="GO" id="GO:0005524">
    <property type="term" value="F:ATP binding"/>
    <property type="evidence" value="ECO:0007669"/>
    <property type="project" value="UniProtKB-KW"/>
</dbReference>
<name>A0A9N7JNW1_CLOSE</name>
<dbReference type="EMBL" id="CP099799">
    <property type="protein sequence ID" value="USS01850.1"/>
    <property type="molecule type" value="Genomic_DNA"/>
</dbReference>
<dbReference type="Proteomes" id="UP001055437">
    <property type="component" value="Chromosome"/>
</dbReference>
<dbReference type="OrthoDB" id="9799422at2"/>
<feature type="active site" description="GMP-histidine intermediate" evidence="18">
    <location>
        <position position="51"/>
    </location>
</feature>
<evidence type="ECO:0000256" key="5">
    <source>
        <dbReference type="ARBA" id="ARBA00004692"/>
    </source>
</evidence>
<evidence type="ECO:0000256" key="8">
    <source>
        <dbReference type="ARBA" id="ARBA00012016"/>
    </source>
</evidence>
<keyword evidence="15 19" id="KW-0342">GTP-binding</keyword>
<evidence type="ECO:0000256" key="14">
    <source>
        <dbReference type="ARBA" id="ARBA00022840"/>
    </source>
</evidence>
<dbReference type="Gene3D" id="3.40.50.300">
    <property type="entry name" value="P-loop containing nucleotide triphosphate hydrolases"/>
    <property type="match status" value="1"/>
</dbReference>
<dbReference type="InterPro" id="IPR003203">
    <property type="entry name" value="CobU/CobP"/>
</dbReference>
<comment type="similarity">
    <text evidence="7">Belongs to the CobU/CobP family.</text>
</comment>
<dbReference type="GO" id="GO:0005525">
    <property type="term" value="F:GTP binding"/>
    <property type="evidence" value="ECO:0007669"/>
    <property type="project" value="UniProtKB-KW"/>
</dbReference>
<dbReference type="KEGG" id="csep:CP523_12940"/>
<keyword evidence="14" id="KW-0067">ATP-binding</keyword>
<dbReference type="InterPro" id="IPR027417">
    <property type="entry name" value="P-loop_NTPase"/>
</dbReference>
<comment type="catalytic activity">
    <reaction evidence="3">
        <text>adenosylcob(III)inamide + GTP = adenosylcob(III)inamide phosphate + GDP + H(+)</text>
        <dbReference type="Rhea" id="RHEA:15765"/>
        <dbReference type="ChEBI" id="CHEBI:2480"/>
        <dbReference type="ChEBI" id="CHEBI:15378"/>
        <dbReference type="ChEBI" id="CHEBI:37565"/>
        <dbReference type="ChEBI" id="CHEBI:58189"/>
        <dbReference type="ChEBI" id="CHEBI:58502"/>
        <dbReference type="EC" id="2.7.1.156"/>
    </reaction>
</comment>
<keyword evidence="12 19" id="KW-0547">Nucleotide-binding</keyword>
<evidence type="ECO:0000256" key="19">
    <source>
        <dbReference type="PIRSR" id="PIRSR006135-2"/>
    </source>
</evidence>
<dbReference type="PANTHER" id="PTHR34848">
    <property type="match status" value="1"/>
</dbReference>
<evidence type="ECO:0000256" key="10">
    <source>
        <dbReference type="ARBA" id="ARBA00022573"/>
    </source>
</evidence>
<evidence type="ECO:0000313" key="20">
    <source>
        <dbReference type="EMBL" id="AYE35256.1"/>
    </source>
</evidence>
<evidence type="ECO:0000256" key="11">
    <source>
        <dbReference type="ARBA" id="ARBA00022679"/>
    </source>
</evidence>
<keyword evidence="11" id="KW-0808">Transferase</keyword>
<dbReference type="AlphaFoldDB" id="A0A9N7JNW1"/>
<dbReference type="GO" id="GO:0008820">
    <property type="term" value="F:cobinamide phosphate guanylyltransferase activity"/>
    <property type="evidence" value="ECO:0007669"/>
    <property type="project" value="UniProtKB-EC"/>
</dbReference>
<dbReference type="GO" id="GO:0043752">
    <property type="term" value="F:adenosylcobinamide kinase activity"/>
    <property type="evidence" value="ECO:0007669"/>
    <property type="project" value="UniProtKB-EC"/>
</dbReference>
<evidence type="ECO:0000256" key="7">
    <source>
        <dbReference type="ARBA" id="ARBA00007490"/>
    </source>
</evidence>
<sequence length="183" mass="21078">MICLVVGGAKSGKSMYGQNLAKALEDKNGNLYYVATMNPYDLEDLKRIENHLKDREGYGFKTIEKQKNIEEVLGYINENDTLLIDSITSLVTNEMFLEKDFIKDVKSKIIMGLEQIKERSKNVIIVSDYVFGDSIIYDNYTENFRRELGNINREIAFFSDIVIECIYGNVIKHKGKELLKEII</sequence>
<comment type="function">
    <text evidence="4">Catalyzes ATP-dependent phosphorylation of adenosylcobinamide and addition of GMP to adenosylcobinamide phosphate.</text>
</comment>
<dbReference type="RefSeq" id="WP_066678215.1">
    <property type="nucleotide sequence ID" value="NZ_CABMIZ010000039.1"/>
</dbReference>
<dbReference type="EMBL" id="CP023671">
    <property type="protein sequence ID" value="AYE35256.1"/>
    <property type="molecule type" value="Genomic_DNA"/>
</dbReference>
<evidence type="ECO:0000313" key="22">
    <source>
        <dbReference type="Proteomes" id="UP000280586"/>
    </source>
</evidence>
<comment type="pathway">
    <text evidence="6">Cofactor biosynthesis; adenosylcobalamin biosynthesis; adenosylcobalamin from cob(II)yrinate a,c-diamide: step 5/7.</text>
</comment>
<dbReference type="EC" id="2.7.1.156" evidence="8"/>
<comment type="catalytic activity">
    <reaction evidence="1">
        <text>adenosylcob(III)inamide + ATP = adenosylcob(III)inamide phosphate + ADP + H(+)</text>
        <dbReference type="Rhea" id="RHEA:15769"/>
        <dbReference type="ChEBI" id="CHEBI:2480"/>
        <dbReference type="ChEBI" id="CHEBI:15378"/>
        <dbReference type="ChEBI" id="CHEBI:30616"/>
        <dbReference type="ChEBI" id="CHEBI:58502"/>
        <dbReference type="ChEBI" id="CHEBI:456216"/>
        <dbReference type="EC" id="2.7.1.156"/>
    </reaction>
</comment>
<accession>A0A9N7JNW1</accession>
<reference evidence="20 22" key="1">
    <citation type="submission" date="2017-09" db="EMBL/GenBank/DDBJ databases">
        <authorList>
            <person name="Thomas P."/>
            <person name="Seyboldt C."/>
        </authorList>
    </citation>
    <scope>NUCLEOTIDE SEQUENCE [LARGE SCALE GENOMIC DNA]</scope>
    <source>
        <strain evidence="20 22">DSM 7534</strain>
    </source>
</reference>
<evidence type="ECO:0000256" key="13">
    <source>
        <dbReference type="ARBA" id="ARBA00022777"/>
    </source>
</evidence>
<dbReference type="PIRSF" id="PIRSF006135">
    <property type="entry name" value="CobU"/>
    <property type="match status" value="1"/>
</dbReference>
<dbReference type="PANTHER" id="PTHR34848:SF1">
    <property type="entry name" value="BIFUNCTIONAL ADENOSYLCOBALAMIN BIOSYNTHESIS PROTEIN COBU"/>
    <property type="match status" value="1"/>
</dbReference>
<keyword evidence="10" id="KW-0169">Cobalamin biosynthesis</keyword>
<feature type="binding site" evidence="19">
    <location>
        <begin position="7"/>
        <end position="14"/>
    </location>
    <ligand>
        <name>GTP</name>
        <dbReference type="ChEBI" id="CHEBI:37565"/>
    </ligand>
</feature>
<evidence type="ECO:0000256" key="4">
    <source>
        <dbReference type="ARBA" id="ARBA00003889"/>
    </source>
</evidence>
<evidence type="ECO:0000256" key="12">
    <source>
        <dbReference type="ARBA" id="ARBA00022741"/>
    </source>
</evidence>
<organism evidence="20 22">
    <name type="scientific">Clostridium septicum</name>
    <dbReference type="NCBI Taxonomy" id="1504"/>
    <lineage>
        <taxon>Bacteria</taxon>
        <taxon>Bacillati</taxon>
        <taxon>Bacillota</taxon>
        <taxon>Clostridia</taxon>
        <taxon>Eubacteriales</taxon>
        <taxon>Clostridiaceae</taxon>
        <taxon>Clostridium</taxon>
    </lineage>
</organism>
<evidence type="ECO:0000256" key="6">
    <source>
        <dbReference type="ARBA" id="ARBA00005159"/>
    </source>
</evidence>
<evidence type="ECO:0000256" key="9">
    <source>
        <dbReference type="ARBA" id="ARBA00012523"/>
    </source>
</evidence>
<feature type="binding site" evidence="19">
    <location>
        <position position="85"/>
    </location>
    <ligand>
        <name>GTP</name>
        <dbReference type="ChEBI" id="CHEBI:37565"/>
    </ligand>
</feature>
<protein>
    <recommendedName>
        <fullName evidence="16">Adenosylcobinamide kinase</fullName>
        <ecNumber evidence="8">2.7.1.156</ecNumber>
        <ecNumber evidence="9">2.7.7.62</ecNumber>
    </recommendedName>
    <alternativeName>
        <fullName evidence="17">Adenosylcobinamide-phosphate guanylyltransferase</fullName>
    </alternativeName>
</protein>
<dbReference type="Proteomes" id="UP000280586">
    <property type="component" value="Chromosome"/>
</dbReference>
<proteinExistence type="inferred from homology"/>
<comment type="pathway">
    <text evidence="5">Cofactor biosynthesis; adenosylcobalamin biosynthesis; adenosylcobalamin from cob(II)yrinate a,c-diamide: step 6/7.</text>
</comment>
<dbReference type="EC" id="2.7.7.62" evidence="9"/>
<evidence type="ECO:0000256" key="16">
    <source>
        <dbReference type="ARBA" id="ARBA00029570"/>
    </source>
</evidence>